<organism evidence="3 4">
    <name type="scientific">Apiospora marii</name>
    <dbReference type="NCBI Taxonomy" id="335849"/>
    <lineage>
        <taxon>Eukaryota</taxon>
        <taxon>Fungi</taxon>
        <taxon>Dikarya</taxon>
        <taxon>Ascomycota</taxon>
        <taxon>Pezizomycotina</taxon>
        <taxon>Sordariomycetes</taxon>
        <taxon>Xylariomycetidae</taxon>
        <taxon>Amphisphaeriales</taxon>
        <taxon>Apiosporaceae</taxon>
        <taxon>Apiospora</taxon>
    </lineage>
</organism>
<gene>
    <name evidence="3" type="ORF">PG991_007391</name>
</gene>
<reference evidence="3 4" key="1">
    <citation type="submission" date="2023-01" db="EMBL/GenBank/DDBJ databases">
        <title>Analysis of 21 Apiospora genomes using comparative genomics revels a genus with tremendous synthesis potential of carbohydrate active enzymes and secondary metabolites.</title>
        <authorList>
            <person name="Sorensen T."/>
        </authorList>
    </citation>
    <scope>NUCLEOTIDE SEQUENCE [LARGE SCALE GENOMIC DNA]</scope>
    <source>
        <strain evidence="3 4">CBS 20057</strain>
    </source>
</reference>
<feature type="transmembrane region" description="Helical" evidence="2">
    <location>
        <begin position="219"/>
        <end position="239"/>
    </location>
</feature>
<evidence type="ECO:0000256" key="2">
    <source>
        <dbReference type="SAM" id="Phobius"/>
    </source>
</evidence>
<sequence length="281" mass="29968">MSTLAPHLVTQCFFDTVLAPMPTFLFLLSLPGMIIASWWRRRRGGRTTNYLYPRSSPYPFPLSGGGGGNNNTNPSNTRRYPTTSRQPPATLLKHKLPALGYYGAVVVVLLMQSVEIVQLERASLGVGLLPVAYAGAASAALLRLADRLWLGTGTDRSPLAAFVSDALSPFWVASVFLWTGSAAVAATKTIALVTGLGLGGTPNSRDQTPYPVVHQFVDLVIVTVFYALAAAGEVGMTILRGKERRAARVDGIEEDAVQLRESFANAAPVSAPAPPTTNTNK</sequence>
<evidence type="ECO:0000256" key="1">
    <source>
        <dbReference type="SAM" id="MobiDB-lite"/>
    </source>
</evidence>
<dbReference type="Proteomes" id="UP001396898">
    <property type="component" value="Unassembled WGS sequence"/>
</dbReference>
<name>A0ABR1RUG5_9PEZI</name>
<dbReference type="EMBL" id="JAQQWI010000010">
    <property type="protein sequence ID" value="KAK8018201.1"/>
    <property type="molecule type" value="Genomic_DNA"/>
</dbReference>
<feature type="transmembrane region" description="Helical" evidence="2">
    <location>
        <begin position="124"/>
        <end position="145"/>
    </location>
</feature>
<keyword evidence="2" id="KW-1133">Transmembrane helix</keyword>
<feature type="region of interest" description="Disordered" evidence="1">
    <location>
        <begin position="61"/>
        <end position="86"/>
    </location>
</feature>
<feature type="transmembrane region" description="Helical" evidence="2">
    <location>
        <begin position="20"/>
        <end position="39"/>
    </location>
</feature>
<evidence type="ECO:0000313" key="3">
    <source>
        <dbReference type="EMBL" id="KAK8018201.1"/>
    </source>
</evidence>
<protein>
    <submittedName>
        <fullName evidence="3">Uncharacterized protein</fullName>
    </submittedName>
</protein>
<feature type="compositionally biased region" description="Low complexity" evidence="1">
    <location>
        <begin position="70"/>
        <end position="83"/>
    </location>
</feature>
<feature type="transmembrane region" description="Helical" evidence="2">
    <location>
        <begin position="99"/>
        <end position="118"/>
    </location>
</feature>
<comment type="caution">
    <text evidence="3">The sequence shown here is derived from an EMBL/GenBank/DDBJ whole genome shotgun (WGS) entry which is preliminary data.</text>
</comment>
<feature type="transmembrane region" description="Helical" evidence="2">
    <location>
        <begin position="166"/>
        <end position="199"/>
    </location>
</feature>
<keyword evidence="2" id="KW-0472">Membrane</keyword>
<accession>A0ABR1RUG5</accession>
<keyword evidence="2" id="KW-0812">Transmembrane</keyword>
<proteinExistence type="predicted"/>
<keyword evidence="4" id="KW-1185">Reference proteome</keyword>
<evidence type="ECO:0000313" key="4">
    <source>
        <dbReference type="Proteomes" id="UP001396898"/>
    </source>
</evidence>